<evidence type="ECO:0000256" key="6">
    <source>
        <dbReference type="PIRNR" id="PIRNR018968"/>
    </source>
</evidence>
<accession>A0A9D0ZTX1</accession>
<feature type="transmembrane region" description="Helical" evidence="6">
    <location>
        <begin position="532"/>
        <end position="559"/>
    </location>
</feature>
<dbReference type="GO" id="GO:0005886">
    <property type="term" value="C:plasma membrane"/>
    <property type="evidence" value="ECO:0007669"/>
    <property type="project" value="UniProtKB-SubCell"/>
</dbReference>
<feature type="transmembrane region" description="Helical" evidence="6">
    <location>
        <begin position="284"/>
        <end position="311"/>
    </location>
</feature>
<keyword evidence="2 6" id="KW-1003">Cell membrane</keyword>
<dbReference type="EMBL" id="DVFT01000066">
    <property type="protein sequence ID" value="HIQ95801.1"/>
    <property type="molecule type" value="Genomic_DNA"/>
</dbReference>
<dbReference type="AlphaFoldDB" id="A0A9D0ZTX1"/>
<keyword evidence="6" id="KW-0813">Transport</keyword>
<dbReference type="PIRSF" id="PIRSF018968">
    <property type="entry name" value="ABC_permease_BceB"/>
    <property type="match status" value="1"/>
</dbReference>
<reference evidence="8" key="1">
    <citation type="submission" date="2020-10" db="EMBL/GenBank/DDBJ databases">
        <authorList>
            <person name="Gilroy R."/>
        </authorList>
    </citation>
    <scope>NUCLEOTIDE SEQUENCE</scope>
    <source>
        <strain evidence="8">ChiSjej3B21-11622</strain>
    </source>
</reference>
<evidence type="ECO:0000256" key="5">
    <source>
        <dbReference type="ARBA" id="ARBA00023136"/>
    </source>
</evidence>
<evidence type="ECO:0000259" key="7">
    <source>
        <dbReference type="Pfam" id="PF02687"/>
    </source>
</evidence>
<feature type="domain" description="ABC3 transporter permease C-terminal" evidence="7">
    <location>
        <begin position="544"/>
        <end position="649"/>
    </location>
</feature>
<feature type="domain" description="ABC3 transporter permease C-terminal" evidence="7">
    <location>
        <begin position="66"/>
        <end position="176"/>
    </location>
</feature>
<organism evidence="8 9">
    <name type="scientific">Candidatus Limivivens merdigallinarum</name>
    <dbReference type="NCBI Taxonomy" id="2840859"/>
    <lineage>
        <taxon>Bacteria</taxon>
        <taxon>Bacillati</taxon>
        <taxon>Bacillota</taxon>
        <taxon>Clostridia</taxon>
        <taxon>Lachnospirales</taxon>
        <taxon>Lachnospiraceae</taxon>
        <taxon>Lachnospiraceae incertae sedis</taxon>
        <taxon>Candidatus Limivivens</taxon>
    </lineage>
</organism>
<feature type="transmembrane region" description="Helical" evidence="6">
    <location>
        <begin position="20"/>
        <end position="39"/>
    </location>
</feature>
<protein>
    <submittedName>
        <fullName evidence="8">ABC transporter permease</fullName>
    </submittedName>
</protein>
<evidence type="ECO:0000313" key="8">
    <source>
        <dbReference type="EMBL" id="HIQ95801.1"/>
    </source>
</evidence>
<dbReference type="GO" id="GO:0055085">
    <property type="term" value="P:transmembrane transport"/>
    <property type="evidence" value="ECO:0007669"/>
    <property type="project" value="UniProtKB-UniRule"/>
</dbReference>
<feature type="transmembrane region" description="Helical" evidence="6">
    <location>
        <begin position="201"/>
        <end position="219"/>
    </location>
</feature>
<dbReference type="InterPro" id="IPR003838">
    <property type="entry name" value="ABC3_permease_C"/>
</dbReference>
<comment type="subcellular location">
    <subcellularLocation>
        <location evidence="1 6">Cell membrane</location>
        <topology evidence="1 6">Multi-pass membrane protein</topology>
    </subcellularLocation>
</comment>
<feature type="transmembrane region" description="Helical" evidence="6">
    <location>
        <begin position="51"/>
        <end position="79"/>
    </location>
</feature>
<dbReference type="Pfam" id="PF02687">
    <property type="entry name" value="FtsX"/>
    <property type="match status" value="2"/>
</dbReference>
<comment type="caution">
    <text evidence="8">The sequence shown here is derived from an EMBL/GenBank/DDBJ whole genome shotgun (WGS) entry which is preliminary data.</text>
</comment>
<keyword evidence="5 6" id="KW-0472">Membrane</keyword>
<gene>
    <name evidence="8" type="ORF">IAB26_04490</name>
</gene>
<evidence type="ECO:0000313" key="9">
    <source>
        <dbReference type="Proteomes" id="UP000886886"/>
    </source>
</evidence>
<dbReference type="Proteomes" id="UP000886886">
    <property type="component" value="Unassembled WGS sequence"/>
</dbReference>
<evidence type="ECO:0000256" key="4">
    <source>
        <dbReference type="ARBA" id="ARBA00022989"/>
    </source>
</evidence>
<dbReference type="InterPro" id="IPR052536">
    <property type="entry name" value="ABC-4_Integral_Memb_Prot"/>
</dbReference>
<dbReference type="InterPro" id="IPR027022">
    <property type="entry name" value="ABC_permease_BceB-typ"/>
</dbReference>
<feature type="transmembrane region" description="Helical" evidence="6">
    <location>
        <begin position="231"/>
        <end position="257"/>
    </location>
</feature>
<comment type="similarity">
    <text evidence="6">Belongs to the ABC-4 integral membrane protein family.</text>
</comment>
<name>A0A9D0ZTX1_9FIRM</name>
<reference evidence="8" key="2">
    <citation type="journal article" date="2021" name="PeerJ">
        <title>Extensive microbial diversity within the chicken gut microbiome revealed by metagenomics and culture.</title>
        <authorList>
            <person name="Gilroy R."/>
            <person name="Ravi A."/>
            <person name="Getino M."/>
            <person name="Pursley I."/>
            <person name="Horton D.L."/>
            <person name="Alikhan N.F."/>
            <person name="Baker D."/>
            <person name="Gharbi K."/>
            <person name="Hall N."/>
            <person name="Watson M."/>
            <person name="Adriaenssens E.M."/>
            <person name="Foster-Nyarko E."/>
            <person name="Jarju S."/>
            <person name="Secka A."/>
            <person name="Antonio M."/>
            <person name="Oren A."/>
            <person name="Chaudhuri R.R."/>
            <person name="La Ragione R."/>
            <person name="Hildebrand F."/>
            <person name="Pallen M.J."/>
        </authorList>
    </citation>
    <scope>NUCLEOTIDE SEQUENCE</scope>
    <source>
        <strain evidence="8">ChiSjej3B21-11622</strain>
    </source>
</reference>
<feature type="transmembrane region" description="Helical" evidence="6">
    <location>
        <begin position="112"/>
        <end position="140"/>
    </location>
</feature>
<feature type="transmembrane region" description="Helical" evidence="6">
    <location>
        <begin position="593"/>
        <end position="615"/>
    </location>
</feature>
<feature type="transmembrane region" description="Helical" evidence="6">
    <location>
        <begin position="627"/>
        <end position="648"/>
    </location>
</feature>
<dbReference type="PANTHER" id="PTHR46795">
    <property type="entry name" value="ABC TRANSPORTER PERMEASE-RELATED-RELATED"/>
    <property type="match status" value="1"/>
</dbReference>
<feature type="transmembrane region" description="Helical" evidence="6">
    <location>
        <begin position="160"/>
        <end position="180"/>
    </location>
</feature>
<keyword evidence="3 6" id="KW-0812">Transmembrane</keyword>
<evidence type="ECO:0000256" key="3">
    <source>
        <dbReference type="ARBA" id="ARBA00022692"/>
    </source>
</evidence>
<dbReference type="PANTHER" id="PTHR46795:SF3">
    <property type="entry name" value="ABC TRANSPORTER PERMEASE"/>
    <property type="match status" value="1"/>
</dbReference>
<evidence type="ECO:0000256" key="1">
    <source>
        <dbReference type="ARBA" id="ARBA00004651"/>
    </source>
</evidence>
<evidence type="ECO:0000256" key="2">
    <source>
        <dbReference type="ARBA" id="ARBA00022475"/>
    </source>
</evidence>
<proteinExistence type="inferred from homology"/>
<sequence length="664" mass="75176">MSRCLYLKMAVDNIRKNRQVYIPFLLTSIGTCAMYYILYALSVSDSIQESFGGAAVLSVLMLGRWIMMVFSVIFLYYTYSFLLKQRKKEFGIYTILGMEKRHIRRILFWENLLAFLISCAGGILLGILLFKAVLLLLMRILHYGVAFGFEIPMEALQGSVLLLAVIFFLIFLNTIRIVHFTNPIDMLKGGQVGEREPKTKWVLALAGFLLLGGGYYLAITSKTPIEAFLMFFVAVVMVILGTYALFTAGSILILKLLRKNKNYYYKTSHFTSVSGMIYRMKQNAAGLASICVMSTAVLILISTTVSMYFGMNDLLRTRYPRDIMINAYPITEEELPALQEKLQGTIEESGVTVENTLSYLELGTMFYQTEPNHFDGQQVISFQGMNCQIFFLTLSDYNQMTGKEETLQEGEVLLQETRGEVLGDSLEIEDHTYRIKERINDFDMGNSELANMVNTFYVVLPDLSELVALETEFGSKGYEMNQEPGLEYCLNFDSDADDEEMSALSAALNDIVAQEGYHGYSECVADSKESFYALYGSMFFIGAFLGALFLMATVLIIYYKQLSEGYDDRERFAIMQKVGMSKREVRKSIKSQVMTVFFLPLAMAAVHICFAFPILTNIMNMMNLTNVRLFAVGMAGTFLAFALIYAAVYGMTAKAYYRIVSWKK</sequence>
<keyword evidence="4 6" id="KW-1133">Transmembrane helix</keyword>